<name>A0A7R9MCI2_9ACAR</name>
<feature type="domain" description="ABC-2 type transporter transmembrane" evidence="9">
    <location>
        <begin position="302"/>
        <end position="537"/>
    </location>
</feature>
<dbReference type="InterPro" id="IPR050352">
    <property type="entry name" value="ABCG_transporters"/>
</dbReference>
<dbReference type="Proteomes" id="UP000728032">
    <property type="component" value="Unassembled WGS sequence"/>
</dbReference>
<dbReference type="InterPro" id="IPR013525">
    <property type="entry name" value="ABC2_TM"/>
</dbReference>
<dbReference type="GO" id="GO:0005886">
    <property type="term" value="C:plasma membrane"/>
    <property type="evidence" value="ECO:0007669"/>
    <property type="project" value="TreeGrafter"/>
</dbReference>
<sequence length="649" mass="73781">ITGCERIKVAIIAQNDYLTDKFTLKEALLFASKTKNGVKKVDHEEIVNNVVNALSLETCLDTRLGKCSGGQRRRVSIALELVSNPNILILDEPTSGLDSSACFQIIENLRDLTQHKKNPMAIVAHLSVVSLSVPEFHNPADYIAEIASGEHGEDCIIRLATHRKESLSKIETTEITESSHKLSKMSQKYKFPLILHTILLIQRASRLLVREPHLSWIRLITSTVVGNQVLGYSTCFIMFTSFHIMDNNLVQHLSVVSLSVPEFHNPADYIAEIASGEHGEDCIIRLATMSQKYKFPLILHTILLIQRASRLLVREPHLSWIRLITSTVVGILLSFVFAHPDLGKVAGCPPRMEGLYSDNPTDLFKNAVYEQKRIDENLGSIFFNVVFLQYSGLLPMIMTFPREFNCLIKHYTNGWYSTFTYYISKIITDLPVIFTATFIYLTLWYLLTGQTEELWRYWTLILVGILIMMNGQSHGMICSAIFSKDPVNAAYLTIVTSTPFFLLSGYLVRSKRIPDYIRPLTALSHTKYGFESIVITIYGYERCWYPDSNRTLVEPPWLRFLRVMTSSMIDHKANDDDLNFITDNTTQDSSSERDGNAMHDLLALFSGSHAVSDNKYQSMVMSQFEFTDDMLPFNILVLILYTVFQMNIS</sequence>
<keyword evidence="11" id="KW-1185">Reference proteome</keyword>
<evidence type="ECO:0000313" key="11">
    <source>
        <dbReference type="Proteomes" id="UP000728032"/>
    </source>
</evidence>
<evidence type="ECO:0000256" key="7">
    <source>
        <dbReference type="SAM" id="Phobius"/>
    </source>
</evidence>
<dbReference type="AlphaFoldDB" id="A0A7R9MCI2"/>
<dbReference type="Pfam" id="PF01061">
    <property type="entry name" value="ABC2_membrane"/>
    <property type="match status" value="1"/>
</dbReference>
<dbReference type="GO" id="GO:0140359">
    <property type="term" value="F:ABC-type transporter activity"/>
    <property type="evidence" value="ECO:0007669"/>
    <property type="project" value="InterPro"/>
</dbReference>
<feature type="transmembrane region" description="Helical" evidence="7">
    <location>
        <begin position="421"/>
        <end position="447"/>
    </location>
</feature>
<evidence type="ECO:0000256" key="1">
    <source>
        <dbReference type="ARBA" id="ARBA00004141"/>
    </source>
</evidence>
<dbReference type="GO" id="GO:0005524">
    <property type="term" value="F:ATP binding"/>
    <property type="evidence" value="ECO:0007669"/>
    <property type="project" value="InterPro"/>
</dbReference>
<evidence type="ECO:0000256" key="3">
    <source>
        <dbReference type="ARBA" id="ARBA00022448"/>
    </source>
</evidence>
<comment type="subcellular location">
    <subcellularLocation>
        <location evidence="1">Membrane</location>
        <topology evidence="1">Multi-pass membrane protein</topology>
    </subcellularLocation>
</comment>
<dbReference type="PANTHER" id="PTHR48041">
    <property type="entry name" value="ABC TRANSPORTER G FAMILY MEMBER 28"/>
    <property type="match status" value="1"/>
</dbReference>
<feature type="non-terminal residue" evidence="10">
    <location>
        <position position="1"/>
    </location>
</feature>
<keyword evidence="4 7" id="KW-0812">Transmembrane</keyword>
<evidence type="ECO:0000259" key="9">
    <source>
        <dbReference type="Pfam" id="PF01061"/>
    </source>
</evidence>
<keyword evidence="5 7" id="KW-1133">Transmembrane helix</keyword>
<dbReference type="OrthoDB" id="9989122at2759"/>
<feature type="transmembrane region" description="Helical" evidence="7">
    <location>
        <begin position="319"/>
        <end position="338"/>
    </location>
</feature>
<gene>
    <name evidence="10" type="ORF">ONB1V03_LOCUS14117</name>
</gene>
<evidence type="ECO:0000259" key="8">
    <source>
        <dbReference type="Pfam" id="PF00005"/>
    </source>
</evidence>
<feature type="transmembrane region" description="Helical" evidence="7">
    <location>
        <begin position="631"/>
        <end position="648"/>
    </location>
</feature>
<protein>
    <recommendedName>
        <fullName evidence="12">ABC transporter domain-containing protein</fullName>
    </recommendedName>
</protein>
<dbReference type="EMBL" id="OC927905">
    <property type="protein sequence ID" value="CAD7657487.1"/>
    <property type="molecule type" value="Genomic_DNA"/>
</dbReference>
<reference evidence="10" key="1">
    <citation type="submission" date="2020-11" db="EMBL/GenBank/DDBJ databases">
        <authorList>
            <person name="Tran Van P."/>
        </authorList>
    </citation>
    <scope>NUCLEOTIDE SEQUENCE</scope>
</reference>
<evidence type="ECO:0000313" key="10">
    <source>
        <dbReference type="EMBL" id="CAD7657487.1"/>
    </source>
</evidence>
<dbReference type="InterPro" id="IPR003439">
    <property type="entry name" value="ABC_transporter-like_ATP-bd"/>
</dbReference>
<feature type="transmembrane region" description="Helical" evidence="7">
    <location>
        <begin position="381"/>
        <end position="401"/>
    </location>
</feature>
<dbReference type="GO" id="GO:0016887">
    <property type="term" value="F:ATP hydrolysis activity"/>
    <property type="evidence" value="ECO:0007669"/>
    <property type="project" value="InterPro"/>
</dbReference>
<dbReference type="Pfam" id="PF00005">
    <property type="entry name" value="ABC_tran"/>
    <property type="match status" value="1"/>
</dbReference>
<organism evidence="10">
    <name type="scientific">Oppiella nova</name>
    <dbReference type="NCBI Taxonomy" id="334625"/>
    <lineage>
        <taxon>Eukaryota</taxon>
        <taxon>Metazoa</taxon>
        <taxon>Ecdysozoa</taxon>
        <taxon>Arthropoda</taxon>
        <taxon>Chelicerata</taxon>
        <taxon>Arachnida</taxon>
        <taxon>Acari</taxon>
        <taxon>Acariformes</taxon>
        <taxon>Sarcoptiformes</taxon>
        <taxon>Oribatida</taxon>
        <taxon>Brachypylina</taxon>
        <taxon>Oppioidea</taxon>
        <taxon>Oppiidae</taxon>
        <taxon>Oppiella</taxon>
    </lineage>
</organism>
<comment type="similarity">
    <text evidence="2">Belongs to the ABC transporter superfamily. ABCG family. Eye pigment precursor importer (TC 3.A.1.204) subfamily.</text>
</comment>
<dbReference type="InterPro" id="IPR027417">
    <property type="entry name" value="P-loop_NTPase"/>
</dbReference>
<dbReference type="PANTHER" id="PTHR48041:SF78">
    <property type="entry name" value="ABC TRANSPORTER EXPRESSED IN TRACHEA, ISOFORM A"/>
    <property type="match status" value="1"/>
</dbReference>
<evidence type="ECO:0000256" key="2">
    <source>
        <dbReference type="ARBA" id="ARBA00005814"/>
    </source>
</evidence>
<dbReference type="EMBL" id="CAJPVJ010013080">
    <property type="protein sequence ID" value="CAG2174673.1"/>
    <property type="molecule type" value="Genomic_DNA"/>
</dbReference>
<evidence type="ECO:0008006" key="12">
    <source>
        <dbReference type="Google" id="ProtNLM"/>
    </source>
</evidence>
<dbReference type="Gene3D" id="3.40.50.300">
    <property type="entry name" value="P-loop containing nucleotide triphosphate hydrolases"/>
    <property type="match status" value="1"/>
</dbReference>
<evidence type="ECO:0000256" key="4">
    <source>
        <dbReference type="ARBA" id="ARBA00022692"/>
    </source>
</evidence>
<evidence type="ECO:0000256" key="5">
    <source>
        <dbReference type="ARBA" id="ARBA00022989"/>
    </source>
</evidence>
<feature type="domain" description="ABC transporter" evidence="8">
    <location>
        <begin position="6"/>
        <end position="95"/>
    </location>
</feature>
<proteinExistence type="inferred from homology"/>
<dbReference type="SUPFAM" id="SSF52540">
    <property type="entry name" value="P-loop containing nucleoside triphosphate hydrolases"/>
    <property type="match status" value="1"/>
</dbReference>
<keyword evidence="6 7" id="KW-0472">Membrane</keyword>
<feature type="transmembrane region" description="Helical" evidence="7">
    <location>
        <begin position="489"/>
        <end position="508"/>
    </location>
</feature>
<feature type="transmembrane region" description="Helical" evidence="7">
    <location>
        <begin position="459"/>
        <end position="483"/>
    </location>
</feature>
<accession>A0A7R9MCI2</accession>
<keyword evidence="3" id="KW-0813">Transport</keyword>
<feature type="non-terminal residue" evidence="10">
    <location>
        <position position="649"/>
    </location>
</feature>
<evidence type="ECO:0000256" key="6">
    <source>
        <dbReference type="ARBA" id="ARBA00023136"/>
    </source>
</evidence>